<dbReference type="GO" id="GO:0005886">
    <property type="term" value="C:plasma membrane"/>
    <property type="evidence" value="ECO:0007669"/>
    <property type="project" value="UniProtKB-SubCell"/>
</dbReference>
<dbReference type="PANTHER" id="PTHR33573">
    <property type="entry name" value="CASP-LIKE PROTEIN 4A4"/>
    <property type="match status" value="1"/>
</dbReference>
<dbReference type="AlphaFoldDB" id="A0A498I4Q8"/>
<dbReference type="InterPro" id="IPR006702">
    <property type="entry name" value="CASP_dom"/>
</dbReference>
<evidence type="ECO:0000313" key="11">
    <source>
        <dbReference type="Proteomes" id="UP000290289"/>
    </source>
</evidence>
<feature type="transmembrane region" description="Helical" evidence="8">
    <location>
        <begin position="155"/>
        <end position="175"/>
    </location>
</feature>
<feature type="transmembrane region" description="Helical" evidence="8">
    <location>
        <begin position="51"/>
        <end position="76"/>
    </location>
</feature>
<accession>A0A498I4Q8</accession>
<evidence type="ECO:0000256" key="8">
    <source>
        <dbReference type="RuleBase" id="RU361233"/>
    </source>
</evidence>
<comment type="similarity">
    <text evidence="2 8">Belongs to the Casparian strip membrane proteins (CASP) family.</text>
</comment>
<evidence type="ECO:0000259" key="9">
    <source>
        <dbReference type="Pfam" id="PF04535"/>
    </source>
</evidence>
<keyword evidence="7 8" id="KW-0472">Membrane</keyword>
<feature type="domain" description="Casparian strip membrane protein" evidence="9">
    <location>
        <begin position="11"/>
        <end position="118"/>
    </location>
</feature>
<proteinExistence type="inferred from homology"/>
<reference evidence="10 11" key="1">
    <citation type="submission" date="2018-10" db="EMBL/GenBank/DDBJ databases">
        <title>A high-quality apple genome assembly.</title>
        <authorList>
            <person name="Hu J."/>
        </authorList>
    </citation>
    <scope>NUCLEOTIDE SEQUENCE [LARGE SCALE GENOMIC DNA]</scope>
    <source>
        <strain evidence="11">cv. HFTH1</strain>
        <tissue evidence="10">Young leaf</tissue>
    </source>
</reference>
<evidence type="ECO:0000256" key="6">
    <source>
        <dbReference type="ARBA" id="ARBA00022989"/>
    </source>
</evidence>
<evidence type="ECO:0000256" key="4">
    <source>
        <dbReference type="ARBA" id="ARBA00022475"/>
    </source>
</evidence>
<name>A0A498I4Q8_MALDO</name>
<keyword evidence="6 8" id="KW-1133">Transmembrane helix</keyword>
<keyword evidence="4 8" id="KW-1003">Cell membrane</keyword>
<feature type="transmembrane region" description="Helical" evidence="8">
    <location>
        <begin position="97"/>
        <end position="117"/>
    </location>
</feature>
<evidence type="ECO:0000256" key="5">
    <source>
        <dbReference type="ARBA" id="ARBA00022692"/>
    </source>
</evidence>
<dbReference type="Pfam" id="PF04535">
    <property type="entry name" value="CASP_dom"/>
    <property type="match status" value="1"/>
</dbReference>
<comment type="subunit">
    <text evidence="3 8">Homodimer and heterodimers.</text>
</comment>
<comment type="caution">
    <text evidence="10">The sequence shown here is derived from an EMBL/GenBank/DDBJ whole genome shotgun (WGS) entry which is preliminary data.</text>
</comment>
<keyword evidence="5 8" id="KW-0812">Transmembrane</keyword>
<organism evidence="10 11">
    <name type="scientific">Malus domestica</name>
    <name type="common">Apple</name>
    <name type="synonym">Pyrus malus</name>
    <dbReference type="NCBI Taxonomy" id="3750"/>
    <lineage>
        <taxon>Eukaryota</taxon>
        <taxon>Viridiplantae</taxon>
        <taxon>Streptophyta</taxon>
        <taxon>Embryophyta</taxon>
        <taxon>Tracheophyta</taxon>
        <taxon>Spermatophyta</taxon>
        <taxon>Magnoliopsida</taxon>
        <taxon>eudicotyledons</taxon>
        <taxon>Gunneridae</taxon>
        <taxon>Pentapetalae</taxon>
        <taxon>rosids</taxon>
        <taxon>fabids</taxon>
        <taxon>Rosales</taxon>
        <taxon>Rosaceae</taxon>
        <taxon>Amygdaloideae</taxon>
        <taxon>Maleae</taxon>
        <taxon>Malus</taxon>
    </lineage>
</organism>
<comment type="subcellular location">
    <subcellularLocation>
        <location evidence="1 8">Cell membrane</location>
        <topology evidence="1 8">Multi-pass membrane protein</topology>
    </subcellularLocation>
</comment>
<evidence type="ECO:0000313" key="10">
    <source>
        <dbReference type="EMBL" id="RXH77182.1"/>
    </source>
</evidence>
<evidence type="ECO:0000256" key="3">
    <source>
        <dbReference type="ARBA" id="ARBA00011489"/>
    </source>
</evidence>
<evidence type="ECO:0000256" key="1">
    <source>
        <dbReference type="ARBA" id="ARBA00004651"/>
    </source>
</evidence>
<sequence length="188" mass="20524">MPSSKAIPNSILVLRIITLLSLVGSGVLLVLDNFTLEDGTETHFYDILSFRFMLSTAAIGAAYTLFQLPFGIYYALTEKRLIRNECMPQLTWKYVRVHALVSLLLPSGVGAGFGVGFDFKKFLKFIFPVLAAPGGFPESELDEAQSKNSSFFDKAIIATGILLFGAVCMSVVSVLSSITRTSNRGYFG</sequence>
<evidence type="ECO:0000256" key="7">
    <source>
        <dbReference type="ARBA" id="ARBA00023136"/>
    </source>
</evidence>
<protein>
    <recommendedName>
        <fullName evidence="8">CASP-like protein</fullName>
    </recommendedName>
</protein>
<keyword evidence="11" id="KW-1185">Reference proteome</keyword>
<dbReference type="PANTHER" id="PTHR33573:SF17">
    <property type="entry name" value="CASP-LIKE PROTEIN 4D1"/>
    <property type="match status" value="1"/>
</dbReference>
<gene>
    <name evidence="10" type="ORF">DVH24_023456</name>
</gene>
<evidence type="ECO:0000256" key="2">
    <source>
        <dbReference type="ARBA" id="ARBA00007651"/>
    </source>
</evidence>
<dbReference type="Proteomes" id="UP000290289">
    <property type="component" value="Chromosome 14"/>
</dbReference>
<feature type="transmembrane region" description="Helical" evidence="8">
    <location>
        <begin position="12"/>
        <end position="31"/>
    </location>
</feature>
<dbReference type="EMBL" id="RDQH01000340">
    <property type="protein sequence ID" value="RXH77182.1"/>
    <property type="molecule type" value="Genomic_DNA"/>
</dbReference>